<comment type="caution">
    <text evidence="2">The sequence shown here is derived from an EMBL/GenBank/DDBJ whole genome shotgun (WGS) entry which is preliminary data.</text>
</comment>
<dbReference type="InterPro" id="IPR037171">
    <property type="entry name" value="NagB/RpiA_transferase-like"/>
</dbReference>
<evidence type="ECO:0000313" key="2">
    <source>
        <dbReference type="EMBL" id="KYO68726.1"/>
    </source>
</evidence>
<proteinExistence type="predicted"/>
<reference evidence="2 3" key="1">
    <citation type="submission" date="2015-12" db="EMBL/GenBank/DDBJ databases">
        <title>Draft genome of Thermovenabulum gondwanense isolated from a red thermophilic microbial mat colonisisng an outflow channel of a bore well.</title>
        <authorList>
            <person name="Patel B.K."/>
        </authorList>
    </citation>
    <scope>NUCLEOTIDE SEQUENCE [LARGE SCALE GENOMIC DNA]</scope>
    <source>
        <strain evidence="2 3">R270</strain>
    </source>
</reference>
<keyword evidence="3" id="KW-1185">Reference proteome</keyword>
<dbReference type="Gene3D" id="3.40.1080.10">
    <property type="entry name" value="Glutaconate Coenzyme A-transferase"/>
    <property type="match status" value="1"/>
</dbReference>
<dbReference type="SUPFAM" id="SSF100950">
    <property type="entry name" value="NagB/RpiA/CoA transferase-like"/>
    <property type="match status" value="1"/>
</dbReference>
<dbReference type="EC" id="2.8.3.6" evidence="2"/>
<protein>
    <submittedName>
        <fullName evidence="2">3-oxoadipate CoA-transferase subunit A</fullName>
        <ecNumber evidence="2">2.8.3.6</ecNumber>
    </submittedName>
</protein>
<dbReference type="PANTHER" id="PTHR13707">
    <property type="entry name" value="KETOACID-COENZYME A TRANSFERASE"/>
    <property type="match status" value="1"/>
</dbReference>
<dbReference type="Gene3D" id="3.30.30.40">
    <property type="match status" value="1"/>
</dbReference>
<dbReference type="Proteomes" id="UP000075737">
    <property type="component" value="Unassembled WGS sequence"/>
</dbReference>
<evidence type="ECO:0000313" key="3">
    <source>
        <dbReference type="Proteomes" id="UP000075737"/>
    </source>
</evidence>
<keyword evidence="1 2" id="KW-0808">Transferase</keyword>
<dbReference type="PANTHER" id="PTHR13707:SF60">
    <property type="entry name" value="ACETATE COA-TRANSFERASE SUBUNIT ALPHA"/>
    <property type="match status" value="1"/>
</dbReference>
<dbReference type="Pfam" id="PF01144">
    <property type="entry name" value="CoA_trans"/>
    <property type="match status" value="1"/>
</dbReference>
<dbReference type="SMART" id="SM00882">
    <property type="entry name" value="CoA_trans"/>
    <property type="match status" value="1"/>
</dbReference>
<dbReference type="EMBL" id="LOHZ01000015">
    <property type="protein sequence ID" value="KYO68726.1"/>
    <property type="molecule type" value="Genomic_DNA"/>
</dbReference>
<accession>A0A162N334</accession>
<gene>
    <name evidence="2" type="primary">catI</name>
    <name evidence="2" type="ORF">ATZ99_02450</name>
</gene>
<dbReference type="InterPro" id="IPR004165">
    <property type="entry name" value="CoA_trans_fam_I"/>
</dbReference>
<evidence type="ECO:0000256" key="1">
    <source>
        <dbReference type="ARBA" id="ARBA00022679"/>
    </source>
</evidence>
<dbReference type="GO" id="GO:0047569">
    <property type="term" value="F:3-oxoadipate CoA-transferase activity"/>
    <property type="evidence" value="ECO:0007669"/>
    <property type="project" value="UniProtKB-EC"/>
</dbReference>
<dbReference type="STRING" id="520767.ATZ99_02450"/>
<sequence length="300" mass="34098">MNNKVKSLSEVVSQIPDEGAVIAFGGFAIARNPIAFVMEMIRQQKRKLRVYQIVAGMDTDLLVGAGLVERLEYSGGSLDRFGRLERINEAIDKGKLDVREYTGMSMSLRFLAGSMGIPFIPTKTLLGTDMLRILVEKNDDAVRVENSLFDGERYVYLKAIKPDFAVIHAQYADEKGNVIIEGPYWDVETAKSAKKLFVTVEKIVSSEFIKRFPEKVVIPSMYTSAVIEVPFGAFPTSVYKFYDYDQKFLMQYAEINKNKDEFEKFINEFVFGTKDFVEFLEKIGGIRRLNEILADPVYGY</sequence>
<dbReference type="RefSeq" id="WP_068747417.1">
    <property type="nucleotide sequence ID" value="NZ_LOHZ01000015.1"/>
</dbReference>
<name>A0A162N334_9FIRM</name>
<dbReference type="AlphaFoldDB" id="A0A162N334"/>
<organism evidence="2 3">
    <name type="scientific">Thermovenabulum gondwanense</name>
    <dbReference type="NCBI Taxonomy" id="520767"/>
    <lineage>
        <taxon>Bacteria</taxon>
        <taxon>Bacillati</taxon>
        <taxon>Bacillota</taxon>
        <taxon>Clostridia</taxon>
        <taxon>Thermosediminibacterales</taxon>
        <taxon>Thermosediminibacteraceae</taxon>
        <taxon>Thermovenabulum</taxon>
    </lineage>
</organism>